<gene>
    <name evidence="2" type="ORF">G6011_08231</name>
</gene>
<feature type="compositionally biased region" description="Polar residues" evidence="1">
    <location>
        <begin position="19"/>
        <end position="35"/>
    </location>
</feature>
<dbReference type="Proteomes" id="UP001199106">
    <property type="component" value="Unassembled WGS sequence"/>
</dbReference>
<comment type="caution">
    <text evidence="2">The sequence shown here is derived from an EMBL/GenBank/DDBJ whole genome shotgun (WGS) entry which is preliminary data.</text>
</comment>
<proteinExistence type="predicted"/>
<sequence>MPHSTHDDIYEPNAPENVPDTQESSSGSKWLSNVQKGKDHQRSHAFKALNPLDPYELGDTPIEQRQNAISSQHRVLELCSMYCSEATTSLENALQKYNYAHWICRQTGVWPGAQDVELVTAAQQALAKSPPPLSYDDFIQLLNDEGLTWLLEYVDQLDNKADFAVAPTADPTKKRCKVGRPRGKILKREQNDDLARRLCCLHKDEVGFRIQVERQNRDPWTCWPPNADEDENVNVE</sequence>
<protein>
    <submittedName>
        <fullName evidence="2">Uncharacterized protein</fullName>
    </submittedName>
</protein>
<name>A0AAD4FJL1_9PLEO</name>
<accession>A0AAD4FJL1</accession>
<evidence type="ECO:0000313" key="2">
    <source>
        <dbReference type="EMBL" id="KAG9190143.1"/>
    </source>
</evidence>
<evidence type="ECO:0000256" key="1">
    <source>
        <dbReference type="SAM" id="MobiDB-lite"/>
    </source>
</evidence>
<keyword evidence="3" id="KW-1185">Reference proteome</keyword>
<evidence type="ECO:0000313" key="3">
    <source>
        <dbReference type="Proteomes" id="UP001199106"/>
    </source>
</evidence>
<organism evidence="2 3">
    <name type="scientific">Alternaria panax</name>
    <dbReference type="NCBI Taxonomy" id="48097"/>
    <lineage>
        <taxon>Eukaryota</taxon>
        <taxon>Fungi</taxon>
        <taxon>Dikarya</taxon>
        <taxon>Ascomycota</taxon>
        <taxon>Pezizomycotina</taxon>
        <taxon>Dothideomycetes</taxon>
        <taxon>Pleosporomycetidae</taxon>
        <taxon>Pleosporales</taxon>
        <taxon>Pleosporineae</taxon>
        <taxon>Pleosporaceae</taxon>
        <taxon>Alternaria</taxon>
        <taxon>Alternaria sect. Panax</taxon>
    </lineage>
</organism>
<dbReference type="EMBL" id="JAANER010000004">
    <property type="protein sequence ID" value="KAG9190143.1"/>
    <property type="molecule type" value="Genomic_DNA"/>
</dbReference>
<feature type="region of interest" description="Disordered" evidence="1">
    <location>
        <begin position="1"/>
        <end position="42"/>
    </location>
</feature>
<dbReference type="AlphaFoldDB" id="A0AAD4FJL1"/>
<reference evidence="2" key="1">
    <citation type="submission" date="2021-07" db="EMBL/GenBank/DDBJ databases">
        <title>Genome Resource of American Ginseng Black Spot Pathogen Alternaria panax.</title>
        <authorList>
            <person name="Qiu C."/>
            <person name="Wang W."/>
            <person name="Liu Z."/>
        </authorList>
    </citation>
    <scope>NUCLEOTIDE SEQUENCE</scope>
    <source>
        <strain evidence="2">BNCC115425</strain>
    </source>
</reference>